<proteinExistence type="predicted"/>
<gene>
    <name evidence="2" type="ORF">MEUPH1_LOCUS10832</name>
</gene>
<dbReference type="Pfam" id="PF10545">
    <property type="entry name" value="MADF_DNA_bdg"/>
    <property type="match status" value="1"/>
</dbReference>
<dbReference type="PANTHER" id="PTHR21505:SF12">
    <property type="entry name" value="MADF DOMAIN-CONTAINING PROTEIN-RELATED"/>
    <property type="match status" value="1"/>
</dbReference>
<reference evidence="2 3" key="1">
    <citation type="submission" date="2023-01" db="EMBL/GenBank/DDBJ databases">
        <authorList>
            <person name="Whitehead M."/>
        </authorList>
    </citation>
    <scope>NUCLEOTIDE SEQUENCE [LARGE SCALE GENOMIC DNA]</scope>
</reference>
<organism evidence="2 3">
    <name type="scientific">Macrosiphum euphorbiae</name>
    <name type="common">potato aphid</name>
    <dbReference type="NCBI Taxonomy" id="13131"/>
    <lineage>
        <taxon>Eukaryota</taxon>
        <taxon>Metazoa</taxon>
        <taxon>Ecdysozoa</taxon>
        <taxon>Arthropoda</taxon>
        <taxon>Hexapoda</taxon>
        <taxon>Insecta</taxon>
        <taxon>Pterygota</taxon>
        <taxon>Neoptera</taxon>
        <taxon>Paraneoptera</taxon>
        <taxon>Hemiptera</taxon>
        <taxon>Sternorrhyncha</taxon>
        <taxon>Aphidomorpha</taxon>
        <taxon>Aphidoidea</taxon>
        <taxon>Aphididae</taxon>
        <taxon>Macrosiphini</taxon>
        <taxon>Macrosiphum</taxon>
    </lineage>
</organism>
<dbReference type="EMBL" id="CARXXK010000002">
    <property type="protein sequence ID" value="CAI6354908.1"/>
    <property type="molecule type" value="Genomic_DNA"/>
</dbReference>
<keyword evidence="3" id="KW-1185">Reference proteome</keyword>
<comment type="caution">
    <text evidence="2">The sequence shown here is derived from an EMBL/GenBank/DDBJ whole genome shotgun (WGS) entry which is preliminary data.</text>
</comment>
<accession>A0AAV0WGK3</accession>
<evidence type="ECO:0000259" key="1">
    <source>
        <dbReference type="PROSITE" id="PS51029"/>
    </source>
</evidence>
<name>A0AAV0WGK3_9HEMI</name>
<evidence type="ECO:0000313" key="3">
    <source>
        <dbReference type="Proteomes" id="UP001160148"/>
    </source>
</evidence>
<evidence type="ECO:0000313" key="2">
    <source>
        <dbReference type="EMBL" id="CAI6354908.1"/>
    </source>
</evidence>
<dbReference type="SMART" id="SM00595">
    <property type="entry name" value="MADF"/>
    <property type="match status" value="1"/>
</dbReference>
<protein>
    <recommendedName>
        <fullName evidence="1">MADF domain-containing protein</fullName>
    </recommendedName>
</protein>
<feature type="domain" description="MADF" evidence="1">
    <location>
        <begin position="10"/>
        <end position="92"/>
    </location>
</feature>
<sequence>MLWSKELVIELIEMLKAAPALWDIQSKEYRDRNLKFDETSKIASHFKTNVDEVSRKIKSLKTQFSRERKKMEKKVKVELLQFRKIIYGLGII</sequence>
<dbReference type="PANTHER" id="PTHR21505">
    <property type="entry name" value="MADF DOMAIN-CONTAINING PROTEIN-RELATED"/>
    <property type="match status" value="1"/>
</dbReference>
<dbReference type="InterPro" id="IPR006578">
    <property type="entry name" value="MADF-dom"/>
</dbReference>
<dbReference type="PROSITE" id="PS51029">
    <property type="entry name" value="MADF"/>
    <property type="match status" value="1"/>
</dbReference>
<dbReference type="AlphaFoldDB" id="A0AAV0WGK3"/>
<dbReference type="Proteomes" id="UP001160148">
    <property type="component" value="Unassembled WGS sequence"/>
</dbReference>